<name>A0ABS6IB97_9MICC</name>
<evidence type="ECO:0000256" key="6">
    <source>
        <dbReference type="SAM" id="Phobius"/>
    </source>
</evidence>
<protein>
    <submittedName>
        <fullName evidence="7">Amino acid permease</fullName>
    </submittedName>
</protein>
<evidence type="ECO:0000313" key="8">
    <source>
        <dbReference type="Proteomes" id="UP000824166"/>
    </source>
</evidence>
<keyword evidence="5 6" id="KW-0472">Membrane</keyword>
<dbReference type="EMBL" id="JAHOPC010000016">
    <property type="protein sequence ID" value="MBU8868637.1"/>
    <property type="molecule type" value="Genomic_DNA"/>
</dbReference>
<feature type="transmembrane region" description="Helical" evidence="6">
    <location>
        <begin position="382"/>
        <end position="400"/>
    </location>
</feature>
<dbReference type="Proteomes" id="UP000824166">
    <property type="component" value="Unassembled WGS sequence"/>
</dbReference>
<dbReference type="PANTHER" id="PTHR42770">
    <property type="entry name" value="AMINO ACID TRANSPORTER-RELATED"/>
    <property type="match status" value="1"/>
</dbReference>
<accession>A0ABS6IB97</accession>
<feature type="transmembrane region" description="Helical" evidence="6">
    <location>
        <begin position="328"/>
        <end position="349"/>
    </location>
</feature>
<dbReference type="PANTHER" id="PTHR42770:SF13">
    <property type="entry name" value="L-METHIONINE_BRANCHED-CHAIN AMINO ACID EXPORTER YJEH"/>
    <property type="match status" value="1"/>
</dbReference>
<dbReference type="InterPro" id="IPR002293">
    <property type="entry name" value="AA/rel_permease1"/>
</dbReference>
<keyword evidence="4 6" id="KW-1133">Transmembrane helix</keyword>
<comment type="subcellular location">
    <subcellularLocation>
        <location evidence="1">Cell membrane</location>
        <topology evidence="1">Multi-pass membrane protein</topology>
    </subcellularLocation>
</comment>
<proteinExistence type="predicted"/>
<evidence type="ECO:0000256" key="1">
    <source>
        <dbReference type="ARBA" id="ARBA00004651"/>
    </source>
</evidence>
<organism evidence="7 8">
    <name type="scientific">Paenarthrobacter aromaticivorans</name>
    <dbReference type="NCBI Taxonomy" id="2849150"/>
    <lineage>
        <taxon>Bacteria</taxon>
        <taxon>Bacillati</taxon>
        <taxon>Actinomycetota</taxon>
        <taxon>Actinomycetes</taxon>
        <taxon>Micrococcales</taxon>
        <taxon>Micrococcaceae</taxon>
        <taxon>Paenarthrobacter</taxon>
    </lineage>
</organism>
<sequence length="439" mass="44214">MFSRGVSRAVSNSGKSGLGLFRATGIYVGAILGSGVLVLPAIAAQVAGPASLLAWALLLVFCTPVAFSFAEMSRQQPDAGGIATFVTRAFGQRASVVAGYLFYFAIPFGAPATAVIGGEYIAHAMGGGRETALIAAGLILAAGFVSNAVGIRVSSKLQLLLMVLLVALLALAVAVAAPYAKAENFVPFAPNGYWAVGGAASLLFFCFAGWEAVTHLAGEFRHPERDLKRATWLTLVVVGVVYIGLVAACVAVLGPGLSGSSVPVAELLAKGLGPAAAPVTAVAAAVLTFGPLNTFVAGASKLGARLASDGVLPRPLARGVGAGEVPSVSLAALAVMTSLSFALAVVGFLSMEFQIGAASACFTAVTAFGLAAGVLLLPRGTAAWYGVIVAAVVMLVVLLFSGWALLVPAVLGAAALLVGRLYLKPPVPQLSHGRSVVNS</sequence>
<gene>
    <name evidence="7" type="ORF">KSW38_20300</name>
</gene>
<keyword evidence="2" id="KW-1003">Cell membrane</keyword>
<evidence type="ECO:0000256" key="2">
    <source>
        <dbReference type="ARBA" id="ARBA00022475"/>
    </source>
</evidence>
<feature type="transmembrane region" description="Helical" evidence="6">
    <location>
        <begin position="355"/>
        <end position="377"/>
    </location>
</feature>
<keyword evidence="8" id="KW-1185">Reference proteome</keyword>
<feature type="transmembrane region" description="Helical" evidence="6">
    <location>
        <begin position="133"/>
        <end position="152"/>
    </location>
</feature>
<feature type="transmembrane region" description="Helical" evidence="6">
    <location>
        <begin position="20"/>
        <end position="46"/>
    </location>
</feature>
<dbReference type="PIRSF" id="PIRSF006060">
    <property type="entry name" value="AA_transporter"/>
    <property type="match status" value="1"/>
</dbReference>
<feature type="transmembrane region" description="Helical" evidence="6">
    <location>
        <begin position="231"/>
        <end position="255"/>
    </location>
</feature>
<evidence type="ECO:0000256" key="3">
    <source>
        <dbReference type="ARBA" id="ARBA00022692"/>
    </source>
</evidence>
<evidence type="ECO:0000256" key="5">
    <source>
        <dbReference type="ARBA" id="ARBA00023136"/>
    </source>
</evidence>
<reference evidence="7 8" key="1">
    <citation type="submission" date="2021-06" db="EMBL/GenBank/DDBJ databases">
        <authorList>
            <person name="Jeong J.W."/>
        </authorList>
    </citation>
    <scope>NUCLEOTIDE SEQUENCE [LARGE SCALE GENOMIC DNA]</scope>
    <source>
        <strain evidence="7 8">MMS21-TAE1-1</strain>
    </source>
</reference>
<evidence type="ECO:0000313" key="7">
    <source>
        <dbReference type="EMBL" id="MBU8868637.1"/>
    </source>
</evidence>
<comment type="caution">
    <text evidence="7">The sequence shown here is derived from an EMBL/GenBank/DDBJ whole genome shotgun (WGS) entry which is preliminary data.</text>
</comment>
<feature type="transmembrane region" description="Helical" evidence="6">
    <location>
        <begin position="52"/>
        <end position="70"/>
    </location>
</feature>
<dbReference type="InterPro" id="IPR050367">
    <property type="entry name" value="APC_superfamily"/>
</dbReference>
<keyword evidence="3 6" id="KW-0812">Transmembrane</keyword>
<feature type="transmembrane region" description="Helical" evidence="6">
    <location>
        <begin position="159"/>
        <end position="180"/>
    </location>
</feature>
<feature type="transmembrane region" description="Helical" evidence="6">
    <location>
        <begin position="100"/>
        <end position="121"/>
    </location>
</feature>
<evidence type="ECO:0000256" key="4">
    <source>
        <dbReference type="ARBA" id="ARBA00022989"/>
    </source>
</evidence>
<feature type="transmembrane region" description="Helical" evidence="6">
    <location>
        <begin position="275"/>
        <end position="296"/>
    </location>
</feature>
<dbReference type="Pfam" id="PF13520">
    <property type="entry name" value="AA_permease_2"/>
    <property type="match status" value="1"/>
</dbReference>
<feature type="transmembrane region" description="Helical" evidence="6">
    <location>
        <begin position="192"/>
        <end position="210"/>
    </location>
</feature>